<dbReference type="AlphaFoldDB" id="A0A7E5A090"/>
<dbReference type="GO" id="GO:0022857">
    <property type="term" value="F:transmembrane transporter activity"/>
    <property type="evidence" value="ECO:0007669"/>
    <property type="project" value="InterPro"/>
</dbReference>
<evidence type="ECO:0000259" key="3">
    <source>
        <dbReference type="PROSITE" id="PS50850"/>
    </source>
</evidence>
<feature type="transmembrane region" description="Helical" evidence="2">
    <location>
        <begin position="398"/>
        <end position="417"/>
    </location>
</feature>
<dbReference type="InterPro" id="IPR020846">
    <property type="entry name" value="MFS_dom"/>
</dbReference>
<feature type="transmembrane region" description="Helical" evidence="2">
    <location>
        <begin position="368"/>
        <end position="386"/>
    </location>
</feature>
<protein>
    <submittedName>
        <fullName evidence="5">MFS domain-containing protein</fullName>
    </submittedName>
</protein>
<comment type="subcellular location">
    <subcellularLocation>
        <location evidence="1">Membrane</location>
        <topology evidence="1">Multi-pass membrane protein</topology>
    </subcellularLocation>
</comment>
<proteinExistence type="predicted"/>
<dbReference type="Proteomes" id="UP000492821">
    <property type="component" value="Unassembled WGS sequence"/>
</dbReference>
<organism evidence="4 5">
    <name type="scientific">Panagrellus redivivus</name>
    <name type="common">Microworm</name>
    <dbReference type="NCBI Taxonomy" id="6233"/>
    <lineage>
        <taxon>Eukaryota</taxon>
        <taxon>Metazoa</taxon>
        <taxon>Ecdysozoa</taxon>
        <taxon>Nematoda</taxon>
        <taxon>Chromadorea</taxon>
        <taxon>Rhabditida</taxon>
        <taxon>Tylenchina</taxon>
        <taxon>Panagrolaimomorpha</taxon>
        <taxon>Panagrolaimoidea</taxon>
        <taxon>Panagrolaimidae</taxon>
        <taxon>Panagrellus</taxon>
    </lineage>
</organism>
<keyword evidence="2" id="KW-1133">Transmembrane helix</keyword>
<feature type="transmembrane region" description="Helical" evidence="2">
    <location>
        <begin position="491"/>
        <end position="512"/>
    </location>
</feature>
<dbReference type="Pfam" id="PF07690">
    <property type="entry name" value="MFS_1"/>
    <property type="match status" value="1"/>
</dbReference>
<sequence length="549" mass="59419">MIMEGGYSVFPSARVESDYTLKASCDRQTDMGKDSQTVPGSTVINVEMNAPSGNGNRNVARKISDAIQNKIFNGTREEGNFTLGCLKLFHTRTRFLIMLLVLFCLTSIWSNILCFNFALICMQQSTLDANGSAVTLEFTPSQKSYLTAAVAASALLANFFVVSLVNQFGIRTIFSILGLISAAATSAMPFAIYNGFYYTLAARMLQGLAFAANFPVIGAFASKWTYYKQNGLFVSVLVAYVQLSPALSMPTSGAICASAFGWPAVFYAHGIVATILFITFGALYRNSPGKHPYVGAIELRKIAVGKTEVNKKDLKNIPYGPILKTAAVWAVWIAALGNFTAVNTLFLFSPNFLHHVLKFPVRNTGLSASIPPLLQFLVKLLAGFTSDKIRFLSETNKLRLYNSVAFFGSAISFIALGFAPVSWAFGCLILLGLSAGVLGCTTGGFFKAGPLISKHFSHFVTGNVSLGITLTMLVVPFIVTGLAPDNTAEQWTHVFFAVASVLIVTNLIFIAMCSAEPATWTTDDFSRNMSRNKVHATESSRHNFPAQSG</sequence>
<evidence type="ECO:0000313" key="4">
    <source>
        <dbReference type="Proteomes" id="UP000492821"/>
    </source>
</evidence>
<feature type="transmembrane region" description="Helical" evidence="2">
    <location>
        <begin position="172"/>
        <end position="192"/>
    </location>
</feature>
<keyword evidence="2" id="KW-0812">Transmembrane</keyword>
<dbReference type="PANTHER" id="PTHR45757:SF23">
    <property type="entry name" value="MAJOR FACILITATOR SUPERFAMILY (MFS) PROFILE DOMAIN-CONTAINING PROTEIN"/>
    <property type="match status" value="1"/>
</dbReference>
<reference evidence="5" key="2">
    <citation type="submission" date="2020-10" db="UniProtKB">
        <authorList>
            <consortium name="WormBaseParasite"/>
        </authorList>
    </citation>
    <scope>IDENTIFICATION</scope>
</reference>
<dbReference type="WBParaSite" id="Pan_g6817.t1">
    <property type="protein sequence ID" value="Pan_g6817.t1"/>
    <property type="gene ID" value="Pan_g6817"/>
</dbReference>
<feature type="transmembrane region" description="Helical" evidence="2">
    <location>
        <begin position="326"/>
        <end position="348"/>
    </location>
</feature>
<feature type="transmembrane region" description="Helical" evidence="2">
    <location>
        <begin position="266"/>
        <end position="284"/>
    </location>
</feature>
<dbReference type="SUPFAM" id="SSF103473">
    <property type="entry name" value="MFS general substrate transporter"/>
    <property type="match status" value="1"/>
</dbReference>
<keyword evidence="4" id="KW-1185">Reference proteome</keyword>
<dbReference type="Gene3D" id="1.20.1250.20">
    <property type="entry name" value="MFS general substrate transporter like domains"/>
    <property type="match status" value="2"/>
</dbReference>
<dbReference type="PROSITE" id="PS50850">
    <property type="entry name" value="MFS"/>
    <property type="match status" value="1"/>
</dbReference>
<feature type="transmembrane region" description="Helical" evidence="2">
    <location>
        <begin position="233"/>
        <end position="260"/>
    </location>
</feature>
<feature type="transmembrane region" description="Helical" evidence="2">
    <location>
        <begin position="145"/>
        <end position="165"/>
    </location>
</feature>
<feature type="transmembrane region" description="Helical" evidence="2">
    <location>
        <begin position="95"/>
        <end position="120"/>
    </location>
</feature>
<dbReference type="InterPro" id="IPR036259">
    <property type="entry name" value="MFS_trans_sf"/>
</dbReference>
<dbReference type="PANTHER" id="PTHR45757">
    <property type="entry name" value="PROTEIN CBG23364-RELATED"/>
    <property type="match status" value="1"/>
</dbReference>
<feature type="transmembrane region" description="Helical" evidence="2">
    <location>
        <begin position="204"/>
        <end position="221"/>
    </location>
</feature>
<evidence type="ECO:0000313" key="5">
    <source>
        <dbReference type="WBParaSite" id="Pan_g6817.t1"/>
    </source>
</evidence>
<dbReference type="InterPro" id="IPR011701">
    <property type="entry name" value="MFS"/>
</dbReference>
<keyword evidence="2" id="KW-0472">Membrane</keyword>
<evidence type="ECO:0000256" key="2">
    <source>
        <dbReference type="SAM" id="Phobius"/>
    </source>
</evidence>
<feature type="transmembrane region" description="Helical" evidence="2">
    <location>
        <begin position="458"/>
        <end position="479"/>
    </location>
</feature>
<accession>A0A7E5A090</accession>
<feature type="transmembrane region" description="Helical" evidence="2">
    <location>
        <begin position="423"/>
        <end position="446"/>
    </location>
</feature>
<name>A0A7E5A090_PANRE</name>
<dbReference type="GO" id="GO:0016020">
    <property type="term" value="C:membrane"/>
    <property type="evidence" value="ECO:0007669"/>
    <property type="project" value="UniProtKB-SubCell"/>
</dbReference>
<feature type="domain" description="Major facilitator superfamily (MFS) profile" evidence="3">
    <location>
        <begin position="95"/>
        <end position="517"/>
    </location>
</feature>
<reference evidence="4" key="1">
    <citation type="journal article" date="2013" name="Genetics">
        <title>The draft genome and transcriptome of Panagrellus redivivus are shaped by the harsh demands of a free-living lifestyle.</title>
        <authorList>
            <person name="Srinivasan J."/>
            <person name="Dillman A.R."/>
            <person name="Macchietto M.G."/>
            <person name="Heikkinen L."/>
            <person name="Lakso M."/>
            <person name="Fracchia K.M."/>
            <person name="Antoshechkin I."/>
            <person name="Mortazavi A."/>
            <person name="Wong G."/>
            <person name="Sternberg P.W."/>
        </authorList>
    </citation>
    <scope>NUCLEOTIDE SEQUENCE [LARGE SCALE GENOMIC DNA]</scope>
    <source>
        <strain evidence="4">MT8872</strain>
    </source>
</reference>
<evidence type="ECO:0000256" key="1">
    <source>
        <dbReference type="ARBA" id="ARBA00004141"/>
    </source>
</evidence>